<dbReference type="Gene3D" id="3.10.20.30">
    <property type="match status" value="1"/>
</dbReference>
<sequence>MSDFLLNRQHISHDLSEGMVLLDFLRRDQKLTGTREACREGDCGACLLLSGQRINGSMYYLPVINSHAVEKKR</sequence>
<dbReference type="Proteomes" id="UP000191980">
    <property type="component" value="Unassembled WGS sequence"/>
</dbReference>
<dbReference type="GO" id="GO:0051537">
    <property type="term" value="F:2 iron, 2 sulfur cluster binding"/>
    <property type="evidence" value="ECO:0007669"/>
    <property type="project" value="InterPro"/>
</dbReference>
<dbReference type="PROSITE" id="PS00197">
    <property type="entry name" value="2FE2S_FER_1"/>
    <property type="match status" value="1"/>
</dbReference>
<feature type="domain" description="2Fe-2S ferredoxin-type" evidence="1">
    <location>
        <begin position="9"/>
        <end position="51"/>
    </location>
</feature>
<dbReference type="Pfam" id="PF00111">
    <property type="entry name" value="Fer2"/>
    <property type="match status" value="1"/>
</dbReference>
<comment type="caution">
    <text evidence="2">The sequence shown here is derived from an EMBL/GenBank/DDBJ whole genome shotgun (WGS) entry which is preliminary data.</text>
</comment>
<gene>
    <name evidence="2" type="ORF">AU255_02290</name>
</gene>
<accession>A0A1V8M5H7</accession>
<organism evidence="2 3">
    <name type="scientific">Methyloprofundus sedimenti</name>
    <dbReference type="NCBI Taxonomy" id="1420851"/>
    <lineage>
        <taxon>Bacteria</taxon>
        <taxon>Pseudomonadati</taxon>
        <taxon>Pseudomonadota</taxon>
        <taxon>Gammaproteobacteria</taxon>
        <taxon>Methylococcales</taxon>
        <taxon>Methylococcaceae</taxon>
        <taxon>Methyloprofundus</taxon>
    </lineage>
</organism>
<protein>
    <recommendedName>
        <fullName evidence="1">2Fe-2S ferredoxin-type domain-containing protein</fullName>
    </recommendedName>
</protein>
<evidence type="ECO:0000259" key="1">
    <source>
        <dbReference type="Pfam" id="PF00111"/>
    </source>
</evidence>
<dbReference type="AlphaFoldDB" id="A0A1V8M5H7"/>
<evidence type="ECO:0000313" key="3">
    <source>
        <dbReference type="Proteomes" id="UP000191980"/>
    </source>
</evidence>
<name>A0A1V8M5H7_9GAMM</name>
<dbReference type="RefSeq" id="WP_080521381.1">
    <property type="nucleotide sequence ID" value="NZ_LPUF01000001.1"/>
</dbReference>
<dbReference type="InterPro" id="IPR001041">
    <property type="entry name" value="2Fe-2S_ferredoxin-type"/>
</dbReference>
<dbReference type="STRING" id="1420851.AU255_02290"/>
<dbReference type="InterPro" id="IPR036010">
    <property type="entry name" value="2Fe-2S_ferredoxin-like_sf"/>
</dbReference>
<dbReference type="InterPro" id="IPR006058">
    <property type="entry name" value="2Fe2S_fd_BS"/>
</dbReference>
<proteinExistence type="predicted"/>
<dbReference type="InterPro" id="IPR012675">
    <property type="entry name" value="Beta-grasp_dom_sf"/>
</dbReference>
<dbReference type="SUPFAM" id="SSF54292">
    <property type="entry name" value="2Fe-2S ferredoxin-like"/>
    <property type="match status" value="1"/>
</dbReference>
<keyword evidence="3" id="KW-1185">Reference proteome</keyword>
<reference evidence="2 3" key="1">
    <citation type="submission" date="2015-12" db="EMBL/GenBank/DDBJ databases">
        <authorList>
            <person name="Shamseldin A."/>
            <person name="Moawad H."/>
            <person name="Abd El-Rahim W.M."/>
            <person name="Sadowsky M.J."/>
        </authorList>
    </citation>
    <scope>NUCLEOTIDE SEQUENCE [LARGE SCALE GENOMIC DNA]</scope>
    <source>
        <strain evidence="2 3">WF1</strain>
    </source>
</reference>
<dbReference type="EMBL" id="LPUF01000001">
    <property type="protein sequence ID" value="OQK16758.1"/>
    <property type="molecule type" value="Genomic_DNA"/>
</dbReference>
<dbReference type="OrthoDB" id="9775084at2"/>
<evidence type="ECO:0000313" key="2">
    <source>
        <dbReference type="EMBL" id="OQK16758.1"/>
    </source>
</evidence>